<keyword evidence="2" id="KW-1185">Reference proteome</keyword>
<sequence length="306" mass="34703">MKPITLISLLQLQAITCFEASHSAISALAKNDAHHGFSRAPPLLIKEIRDHVPYAAIAYCDEIDRSKYNRNAGMLSKHAVIYHDIDIEETNTHAQVYLNKEQREIIATFRGSDTISKLISSYFAKTANYNNIPNAKVHQSSLRYAASIRHQVFSIVAHLINKHPDFRIVLVGHSLRGNIATLIAPMLAKDLHMDPKKIRVITHGQLRVSNHAFAKYYNKLGFNFTRVVNKADPAANHPSYDNGWAHVNQEVHIDESNRFFLCSTKDLEDPFCSHKKGKYLAVLTRHEYVADLKIPPQGCGLWDFLR</sequence>
<dbReference type="EMBL" id="QTSX02007202">
    <property type="protein sequence ID" value="KAJ9049751.1"/>
    <property type="molecule type" value="Genomic_DNA"/>
</dbReference>
<evidence type="ECO:0000313" key="1">
    <source>
        <dbReference type="EMBL" id="KAJ9049751.1"/>
    </source>
</evidence>
<name>A0ACC2RI88_9FUNG</name>
<reference evidence="1" key="1">
    <citation type="submission" date="2022-04" db="EMBL/GenBank/DDBJ databases">
        <title>Genome of the entomopathogenic fungus Entomophthora muscae.</title>
        <authorList>
            <person name="Elya C."/>
            <person name="Lovett B.R."/>
            <person name="Lee E."/>
            <person name="Macias A.M."/>
            <person name="Hajek A.E."/>
            <person name="De Bivort B.L."/>
            <person name="Kasson M.T."/>
            <person name="De Fine Licht H.H."/>
            <person name="Stajich J.E."/>
        </authorList>
    </citation>
    <scope>NUCLEOTIDE SEQUENCE</scope>
    <source>
        <strain evidence="1">Berkeley</strain>
    </source>
</reference>
<evidence type="ECO:0000313" key="2">
    <source>
        <dbReference type="Proteomes" id="UP001165960"/>
    </source>
</evidence>
<proteinExistence type="predicted"/>
<gene>
    <name evidence="1" type="ORF">DSO57_1021263</name>
</gene>
<comment type="caution">
    <text evidence="1">The sequence shown here is derived from an EMBL/GenBank/DDBJ whole genome shotgun (WGS) entry which is preliminary data.</text>
</comment>
<dbReference type="Proteomes" id="UP001165960">
    <property type="component" value="Unassembled WGS sequence"/>
</dbReference>
<organism evidence="1 2">
    <name type="scientific">Entomophthora muscae</name>
    <dbReference type="NCBI Taxonomy" id="34485"/>
    <lineage>
        <taxon>Eukaryota</taxon>
        <taxon>Fungi</taxon>
        <taxon>Fungi incertae sedis</taxon>
        <taxon>Zoopagomycota</taxon>
        <taxon>Entomophthoromycotina</taxon>
        <taxon>Entomophthoromycetes</taxon>
        <taxon>Entomophthorales</taxon>
        <taxon>Entomophthoraceae</taxon>
        <taxon>Entomophthora</taxon>
    </lineage>
</organism>
<protein>
    <submittedName>
        <fullName evidence="1">Uncharacterized protein</fullName>
    </submittedName>
</protein>
<accession>A0ACC2RI88</accession>